<sequence length="367" mass="39251">MSKRVNLSIRRLPVAAFFAMVLSLFGCGPQSAPQQEPPALPSMTLQLTDAMVESFYATRLEGREDVEIRPQVDGALQKIFVAEGDYVKAGQPLFQIDDRMYRSAYEAAKASAAVARIEMEKLVPLVENKVVSPVQLQTAKAKYQAAEASAASARINLGYTLIKAPINGFVGVIPPSIGSLVSRNQSAWLSTMSDVSRINAYFSMSEADFMRFRNSYAGKTLHDKLKAVPPVSLVLADGSRFGSTGTLESMSGSFDATTGAIRILAVFPNPGAVLRSGNTGKVVVSSPFKNILLVPQAATTEIQDRVFVVVVARDGKIARRPITAAASTGTDYVVTDGLKEGETIVTAGFERLPDGTVIRPLGATKAD</sequence>
<accession>A0A432AYB8</accession>
<proteinExistence type="inferred from homology"/>
<dbReference type="GO" id="GO:0046677">
    <property type="term" value="P:response to antibiotic"/>
    <property type="evidence" value="ECO:0007669"/>
    <property type="project" value="TreeGrafter"/>
</dbReference>
<evidence type="ECO:0000259" key="7">
    <source>
        <dbReference type="Pfam" id="PF25967"/>
    </source>
</evidence>
<dbReference type="AlphaFoldDB" id="A0A432AYB8"/>
<dbReference type="Pfam" id="PF25944">
    <property type="entry name" value="Beta-barrel_RND"/>
    <property type="match status" value="1"/>
</dbReference>
<evidence type="ECO:0000256" key="2">
    <source>
        <dbReference type="ARBA" id="ARBA00009477"/>
    </source>
</evidence>
<evidence type="ECO:0000259" key="5">
    <source>
        <dbReference type="Pfam" id="PF25917"/>
    </source>
</evidence>
<comment type="caution">
    <text evidence="8">The sequence shown here is derived from an EMBL/GenBank/DDBJ whole genome shotgun (WGS) entry which is preliminary data.</text>
</comment>
<feature type="domain" description="Multidrug resistance protein MdtA-like alpha-helical hairpin" evidence="4">
    <location>
        <begin position="107"/>
        <end position="160"/>
    </location>
</feature>
<dbReference type="GO" id="GO:0022857">
    <property type="term" value="F:transmembrane transporter activity"/>
    <property type="evidence" value="ECO:0007669"/>
    <property type="project" value="InterPro"/>
</dbReference>
<dbReference type="Gene3D" id="2.40.420.20">
    <property type="match status" value="1"/>
</dbReference>
<feature type="domain" description="Multidrug resistance protein MdtA-like beta-barrel" evidence="6">
    <location>
        <begin position="201"/>
        <end position="282"/>
    </location>
</feature>
<feature type="domain" description="Multidrug resistance protein MdtA-like barrel-sandwich hybrid" evidence="5">
    <location>
        <begin position="65"/>
        <end position="188"/>
    </location>
</feature>
<dbReference type="Pfam" id="PF25917">
    <property type="entry name" value="BSH_RND"/>
    <property type="match status" value="1"/>
</dbReference>
<dbReference type="InterPro" id="IPR058625">
    <property type="entry name" value="MdtA-like_BSH"/>
</dbReference>
<dbReference type="Pfam" id="PF25967">
    <property type="entry name" value="RND-MFP_C"/>
    <property type="match status" value="1"/>
</dbReference>
<comment type="similarity">
    <text evidence="2">Belongs to the membrane fusion protein (MFP) (TC 8.A.1) family.</text>
</comment>
<evidence type="ECO:0000259" key="4">
    <source>
        <dbReference type="Pfam" id="PF25876"/>
    </source>
</evidence>
<reference evidence="8 9" key="1">
    <citation type="submission" date="2018-12" db="EMBL/GenBank/DDBJ databases">
        <authorList>
            <person name="Lunina O.N."/>
            <person name="Grouzdev D.S."/>
            <person name="Gorlenko V.M."/>
            <person name="Savvichev A.S."/>
        </authorList>
    </citation>
    <scope>NUCLEOTIDE SEQUENCE [LARGE SCALE GENOMIC DNA]</scope>
    <source>
        <strain evidence="8 9">BrKhr-17</strain>
    </source>
</reference>
<dbReference type="PROSITE" id="PS51257">
    <property type="entry name" value="PROKAR_LIPOPROTEIN"/>
    <property type="match status" value="1"/>
</dbReference>
<comment type="subcellular location">
    <subcellularLocation>
        <location evidence="1">Cell envelope</location>
    </subcellularLocation>
</comment>
<evidence type="ECO:0000256" key="1">
    <source>
        <dbReference type="ARBA" id="ARBA00004196"/>
    </source>
</evidence>
<dbReference type="PANTHER" id="PTHR30158:SF23">
    <property type="entry name" value="MULTIDRUG RESISTANCE PROTEIN MEXA"/>
    <property type="match status" value="1"/>
</dbReference>
<dbReference type="InterPro" id="IPR006143">
    <property type="entry name" value="RND_pump_MFP"/>
</dbReference>
<evidence type="ECO:0000313" key="9">
    <source>
        <dbReference type="Proteomes" id="UP000279908"/>
    </source>
</evidence>
<dbReference type="EMBL" id="RXYK01000001">
    <property type="protein sequence ID" value="RTY40118.1"/>
    <property type="molecule type" value="Genomic_DNA"/>
</dbReference>
<evidence type="ECO:0000313" key="8">
    <source>
        <dbReference type="EMBL" id="RTY40118.1"/>
    </source>
</evidence>
<keyword evidence="3" id="KW-0732">Signal</keyword>
<dbReference type="InterPro" id="IPR058624">
    <property type="entry name" value="MdtA-like_HH"/>
</dbReference>
<dbReference type="Proteomes" id="UP000279908">
    <property type="component" value="Unassembled WGS sequence"/>
</dbReference>
<dbReference type="PANTHER" id="PTHR30158">
    <property type="entry name" value="ACRA/E-RELATED COMPONENT OF DRUG EFFLUX TRANSPORTER"/>
    <property type="match status" value="1"/>
</dbReference>
<dbReference type="SUPFAM" id="SSF111369">
    <property type="entry name" value="HlyD-like secretion proteins"/>
    <property type="match status" value="1"/>
</dbReference>
<dbReference type="InterPro" id="IPR058626">
    <property type="entry name" value="MdtA-like_b-barrel"/>
</dbReference>
<organism evidence="8 9">
    <name type="scientific">Chlorobium phaeovibrioides</name>
    <dbReference type="NCBI Taxonomy" id="1094"/>
    <lineage>
        <taxon>Bacteria</taxon>
        <taxon>Pseudomonadati</taxon>
        <taxon>Chlorobiota</taxon>
        <taxon>Chlorobiia</taxon>
        <taxon>Chlorobiales</taxon>
        <taxon>Chlorobiaceae</taxon>
        <taxon>Chlorobium/Pelodictyon group</taxon>
        <taxon>Chlorobium</taxon>
    </lineage>
</organism>
<dbReference type="InterPro" id="IPR058627">
    <property type="entry name" value="MdtA-like_C"/>
</dbReference>
<dbReference type="Gene3D" id="2.40.30.170">
    <property type="match status" value="1"/>
</dbReference>
<feature type="signal peptide" evidence="3">
    <location>
        <begin position="1"/>
        <end position="26"/>
    </location>
</feature>
<dbReference type="Gene3D" id="1.10.287.470">
    <property type="entry name" value="Helix hairpin bin"/>
    <property type="match status" value="1"/>
</dbReference>
<feature type="domain" description="Multidrug resistance protein MdtA-like C-terminal permuted SH3" evidence="7">
    <location>
        <begin position="290"/>
        <end position="350"/>
    </location>
</feature>
<dbReference type="Gene3D" id="2.40.50.100">
    <property type="match status" value="1"/>
</dbReference>
<gene>
    <name evidence="8" type="ORF">EKD02_01630</name>
</gene>
<dbReference type="Pfam" id="PF25876">
    <property type="entry name" value="HH_MFP_RND"/>
    <property type="match status" value="1"/>
</dbReference>
<protein>
    <submittedName>
        <fullName evidence="8">Efflux RND transporter periplasmic adaptor subunit</fullName>
    </submittedName>
</protein>
<dbReference type="RefSeq" id="WP_126383490.1">
    <property type="nucleotide sequence ID" value="NZ_RXYK01000001.1"/>
</dbReference>
<name>A0A432AYB8_CHLPH</name>
<dbReference type="GO" id="GO:0005886">
    <property type="term" value="C:plasma membrane"/>
    <property type="evidence" value="ECO:0007669"/>
    <property type="project" value="TreeGrafter"/>
</dbReference>
<feature type="chain" id="PRO_5019495680" evidence="3">
    <location>
        <begin position="27"/>
        <end position="367"/>
    </location>
</feature>
<evidence type="ECO:0000259" key="6">
    <source>
        <dbReference type="Pfam" id="PF25944"/>
    </source>
</evidence>
<evidence type="ECO:0000256" key="3">
    <source>
        <dbReference type="SAM" id="SignalP"/>
    </source>
</evidence>
<dbReference type="NCBIfam" id="TIGR01730">
    <property type="entry name" value="RND_mfp"/>
    <property type="match status" value="1"/>
</dbReference>